<sequence>MTREGLFTQRPVRQVAGIARHPTHVLTHAALTTLMERYLPATCFADLEVPFQCVAAQIEGARAVWFDHGPVVPPVLASCSVPGLFPPVRIEGAHYLDGGLVHSIPVGRAVEMGATEIYVLQVGRVEQPLSVPTRAWEVAQVAFEISRRHRFVDEIDAVPESVTLHVLPTGSSNAPTIALAQARRGRMNDRMEAAYAATTAYLQGREEG</sequence>
<evidence type="ECO:0000259" key="5">
    <source>
        <dbReference type="PROSITE" id="PS51635"/>
    </source>
</evidence>
<dbReference type="Pfam" id="PF01734">
    <property type="entry name" value="Patatin"/>
    <property type="match status" value="1"/>
</dbReference>
<keyword evidence="2" id="KW-0442">Lipid degradation</keyword>
<accession>A0ABN2K1K1</accession>
<dbReference type="InterPro" id="IPR002641">
    <property type="entry name" value="PNPLA_dom"/>
</dbReference>
<dbReference type="Gene3D" id="3.40.1090.10">
    <property type="entry name" value="Cytosolic phospholipase A2 catalytic domain"/>
    <property type="match status" value="1"/>
</dbReference>
<dbReference type="EMBL" id="BAAAPN010000011">
    <property type="protein sequence ID" value="GAA1746485.1"/>
    <property type="molecule type" value="Genomic_DNA"/>
</dbReference>
<keyword evidence="3" id="KW-0443">Lipid metabolism</keyword>
<comment type="caution">
    <text evidence="4">Lacks conserved residue(s) required for the propagation of feature annotation.</text>
</comment>
<proteinExistence type="predicted"/>
<evidence type="ECO:0000256" key="2">
    <source>
        <dbReference type="ARBA" id="ARBA00022963"/>
    </source>
</evidence>
<evidence type="ECO:0000256" key="3">
    <source>
        <dbReference type="ARBA" id="ARBA00023098"/>
    </source>
</evidence>
<reference evidence="6 7" key="1">
    <citation type="journal article" date="2019" name="Int. J. Syst. Evol. Microbiol.">
        <title>The Global Catalogue of Microorganisms (GCM) 10K type strain sequencing project: providing services to taxonomists for standard genome sequencing and annotation.</title>
        <authorList>
            <consortium name="The Broad Institute Genomics Platform"/>
            <consortium name="The Broad Institute Genome Sequencing Center for Infectious Disease"/>
            <person name="Wu L."/>
            <person name="Ma J."/>
        </authorList>
    </citation>
    <scope>NUCLEOTIDE SEQUENCE [LARGE SCALE GENOMIC DNA]</scope>
    <source>
        <strain evidence="6 7">JCM 15591</strain>
    </source>
</reference>
<organism evidence="6 7">
    <name type="scientific">Nostocoides vanveenii</name>
    <dbReference type="NCBI Taxonomy" id="330835"/>
    <lineage>
        <taxon>Bacteria</taxon>
        <taxon>Bacillati</taxon>
        <taxon>Actinomycetota</taxon>
        <taxon>Actinomycetes</taxon>
        <taxon>Micrococcales</taxon>
        <taxon>Intrasporangiaceae</taxon>
        <taxon>Nostocoides</taxon>
    </lineage>
</organism>
<protein>
    <recommendedName>
        <fullName evidence="5">PNPLA domain-containing protein</fullName>
    </recommendedName>
</protein>
<dbReference type="PANTHER" id="PTHR14226">
    <property type="entry name" value="NEUROPATHY TARGET ESTERASE/SWISS CHEESE D.MELANOGASTER"/>
    <property type="match status" value="1"/>
</dbReference>
<evidence type="ECO:0000256" key="1">
    <source>
        <dbReference type="ARBA" id="ARBA00022801"/>
    </source>
</evidence>
<name>A0ABN2K1K1_9MICO</name>
<gene>
    <name evidence="6" type="ORF">GCM10009810_03750</name>
</gene>
<dbReference type="Proteomes" id="UP001501475">
    <property type="component" value="Unassembled WGS sequence"/>
</dbReference>
<dbReference type="InterPro" id="IPR016035">
    <property type="entry name" value="Acyl_Trfase/lysoPLipase"/>
</dbReference>
<dbReference type="PANTHER" id="PTHR14226:SF29">
    <property type="entry name" value="NEUROPATHY TARGET ESTERASE SWS"/>
    <property type="match status" value="1"/>
</dbReference>
<dbReference type="SUPFAM" id="SSF52151">
    <property type="entry name" value="FabD/lysophospholipase-like"/>
    <property type="match status" value="1"/>
</dbReference>
<dbReference type="InterPro" id="IPR050301">
    <property type="entry name" value="NTE"/>
</dbReference>
<feature type="domain" description="PNPLA" evidence="5">
    <location>
        <begin position="1"/>
        <end position="110"/>
    </location>
</feature>
<dbReference type="PROSITE" id="PS51635">
    <property type="entry name" value="PNPLA"/>
    <property type="match status" value="1"/>
</dbReference>
<evidence type="ECO:0000313" key="7">
    <source>
        <dbReference type="Proteomes" id="UP001501475"/>
    </source>
</evidence>
<evidence type="ECO:0000313" key="6">
    <source>
        <dbReference type="EMBL" id="GAA1746485.1"/>
    </source>
</evidence>
<comment type="caution">
    <text evidence="6">The sequence shown here is derived from an EMBL/GenBank/DDBJ whole genome shotgun (WGS) entry which is preliminary data.</text>
</comment>
<keyword evidence="1" id="KW-0378">Hydrolase</keyword>
<keyword evidence="7" id="KW-1185">Reference proteome</keyword>
<evidence type="ECO:0000256" key="4">
    <source>
        <dbReference type="PROSITE-ProRule" id="PRU01161"/>
    </source>
</evidence>
<feature type="short sequence motif" description="DGA/G" evidence="4">
    <location>
        <begin position="97"/>
        <end position="99"/>
    </location>
</feature>